<proteinExistence type="inferred from homology"/>
<comment type="caution">
    <text evidence="8">The sequence shown here is derived from an EMBL/GenBank/DDBJ whole genome shotgun (WGS) entry which is preliminary data.</text>
</comment>
<dbReference type="GO" id="GO:0005634">
    <property type="term" value="C:nucleus"/>
    <property type="evidence" value="ECO:0007669"/>
    <property type="project" value="UniProtKB-SubCell"/>
</dbReference>
<dbReference type="OrthoDB" id="206335at2759"/>
<dbReference type="InterPro" id="IPR047021">
    <property type="entry name" value="REXO1/3/4-like"/>
</dbReference>
<feature type="domain" description="Exonuclease" evidence="7">
    <location>
        <begin position="1"/>
        <end position="153"/>
    </location>
</feature>
<evidence type="ECO:0000313" key="9">
    <source>
        <dbReference type="EMBL" id="PAV74703.1"/>
    </source>
</evidence>
<dbReference type="STRING" id="2018661.A0A2A2JCD7"/>
<dbReference type="InterPro" id="IPR013520">
    <property type="entry name" value="Ribonucl_H"/>
</dbReference>
<dbReference type="InterPro" id="IPR036397">
    <property type="entry name" value="RNaseH_sf"/>
</dbReference>
<dbReference type="GO" id="GO:0003676">
    <property type="term" value="F:nucleic acid binding"/>
    <property type="evidence" value="ECO:0007669"/>
    <property type="project" value="InterPro"/>
</dbReference>
<dbReference type="PANTHER" id="PTHR12801:SF115">
    <property type="entry name" value="FI18136P1-RELATED"/>
    <property type="match status" value="1"/>
</dbReference>
<organism evidence="8 10">
    <name type="scientific">Diploscapter pachys</name>
    <dbReference type="NCBI Taxonomy" id="2018661"/>
    <lineage>
        <taxon>Eukaryota</taxon>
        <taxon>Metazoa</taxon>
        <taxon>Ecdysozoa</taxon>
        <taxon>Nematoda</taxon>
        <taxon>Chromadorea</taxon>
        <taxon>Rhabditida</taxon>
        <taxon>Rhabditina</taxon>
        <taxon>Rhabditomorpha</taxon>
        <taxon>Rhabditoidea</taxon>
        <taxon>Rhabditidae</taxon>
        <taxon>Diploscapter</taxon>
    </lineage>
</organism>
<dbReference type="GO" id="GO:0004527">
    <property type="term" value="F:exonuclease activity"/>
    <property type="evidence" value="ECO:0007669"/>
    <property type="project" value="UniProtKB-KW"/>
</dbReference>
<comment type="similarity">
    <text evidence="2">Belongs to the REXO1/REXO3 family.</text>
</comment>
<evidence type="ECO:0000256" key="4">
    <source>
        <dbReference type="ARBA" id="ARBA00022801"/>
    </source>
</evidence>
<keyword evidence="3" id="KW-0540">Nuclease</keyword>
<protein>
    <recommendedName>
        <fullName evidence="7">Exonuclease domain-containing protein</fullName>
    </recommendedName>
</protein>
<dbReference type="Pfam" id="PF00929">
    <property type="entry name" value="RNase_T"/>
    <property type="match status" value="1"/>
</dbReference>
<accession>A0A2A2JCD7</accession>
<evidence type="ECO:0000256" key="6">
    <source>
        <dbReference type="ARBA" id="ARBA00023242"/>
    </source>
</evidence>
<comment type="subcellular location">
    <subcellularLocation>
        <location evidence="1">Nucleus</location>
    </subcellularLocation>
</comment>
<dbReference type="SUPFAM" id="SSF53098">
    <property type="entry name" value="Ribonuclease H-like"/>
    <property type="match status" value="1"/>
</dbReference>
<evidence type="ECO:0000256" key="1">
    <source>
        <dbReference type="ARBA" id="ARBA00004123"/>
    </source>
</evidence>
<dbReference type="InterPro" id="IPR034922">
    <property type="entry name" value="REX1-like_exo"/>
</dbReference>
<dbReference type="InterPro" id="IPR012337">
    <property type="entry name" value="RNaseH-like_sf"/>
</dbReference>
<keyword evidence="5" id="KW-0269">Exonuclease</keyword>
<dbReference type="SMART" id="SM00479">
    <property type="entry name" value="EXOIII"/>
    <property type="match status" value="1"/>
</dbReference>
<dbReference type="Gene3D" id="3.30.420.10">
    <property type="entry name" value="Ribonuclease H-like superfamily/Ribonuclease H"/>
    <property type="match status" value="1"/>
</dbReference>
<dbReference type="AlphaFoldDB" id="A0A2A2JCD7"/>
<evidence type="ECO:0000313" key="8">
    <source>
        <dbReference type="EMBL" id="PAV59416.1"/>
    </source>
</evidence>
<evidence type="ECO:0000313" key="10">
    <source>
        <dbReference type="Proteomes" id="UP000218231"/>
    </source>
</evidence>
<keyword evidence="4" id="KW-0378">Hydrolase</keyword>
<dbReference type="PANTHER" id="PTHR12801">
    <property type="entry name" value="RNA EXONUCLEASE REXO1 / RECO3 FAMILY MEMBER-RELATED"/>
    <property type="match status" value="1"/>
</dbReference>
<keyword evidence="6" id="KW-0539">Nucleus</keyword>
<dbReference type="GO" id="GO:0010629">
    <property type="term" value="P:negative regulation of gene expression"/>
    <property type="evidence" value="ECO:0007669"/>
    <property type="project" value="UniProtKB-ARBA"/>
</dbReference>
<gene>
    <name evidence="8" type="ORF">WR25_13531</name>
    <name evidence="9" type="ORF">WR25_15318</name>
</gene>
<dbReference type="CDD" id="cd06145">
    <property type="entry name" value="REX1_like"/>
    <property type="match status" value="1"/>
</dbReference>
<evidence type="ECO:0000256" key="3">
    <source>
        <dbReference type="ARBA" id="ARBA00022722"/>
    </source>
</evidence>
<dbReference type="Proteomes" id="UP000218231">
    <property type="component" value="Unassembled WGS sequence"/>
</dbReference>
<evidence type="ECO:0000259" key="7">
    <source>
        <dbReference type="SMART" id="SM00479"/>
    </source>
</evidence>
<dbReference type="FunFam" id="3.30.420.10:FF:000031">
    <property type="entry name" value="RNA exonuclease 1"/>
    <property type="match status" value="1"/>
</dbReference>
<evidence type="ECO:0000256" key="5">
    <source>
        <dbReference type="ARBA" id="ARBA00022839"/>
    </source>
</evidence>
<name>A0A2A2JCD7_9BILA</name>
<sequence>MVYTMDGPALARVTVVDIHNNPKLDEIVRPPSEVIDCNTKYSGITMDMIQKATETLTSIQSRLFEFINSETILIGHSLESDLKTLRIIHSNVVDTAVLFMGGRPQKPSLANLASDLLMRFIQQDEPGQVGHSSLEDSIVCMDLVLLKIGFKKRAI</sequence>
<dbReference type="EMBL" id="LIAE01008288">
    <property type="protein sequence ID" value="PAV74703.1"/>
    <property type="molecule type" value="Genomic_DNA"/>
</dbReference>
<reference evidence="8 10" key="1">
    <citation type="journal article" date="2017" name="Curr. Biol.">
        <title>Genome architecture and evolution of a unichromosomal asexual nematode.</title>
        <authorList>
            <person name="Fradin H."/>
            <person name="Zegar C."/>
            <person name="Gutwein M."/>
            <person name="Lucas J."/>
            <person name="Kovtun M."/>
            <person name="Corcoran D."/>
            <person name="Baugh L.R."/>
            <person name="Kiontke K."/>
            <person name="Gunsalus K."/>
            <person name="Fitch D.H."/>
            <person name="Piano F."/>
        </authorList>
    </citation>
    <scope>NUCLEOTIDE SEQUENCE [LARGE SCALE GENOMIC DNA]</scope>
    <source>
        <strain evidence="8">PF1309</strain>
    </source>
</reference>
<keyword evidence="10" id="KW-1185">Reference proteome</keyword>
<evidence type="ECO:0000256" key="2">
    <source>
        <dbReference type="ARBA" id="ARBA00006357"/>
    </source>
</evidence>
<dbReference type="EMBL" id="LIAE01010526">
    <property type="protein sequence ID" value="PAV59416.1"/>
    <property type="molecule type" value="Genomic_DNA"/>
</dbReference>